<feature type="transmembrane region" description="Helical" evidence="10">
    <location>
        <begin position="68"/>
        <end position="87"/>
    </location>
</feature>
<evidence type="ECO:0000256" key="4">
    <source>
        <dbReference type="ARBA" id="ARBA00022989"/>
    </source>
</evidence>
<evidence type="ECO:0000256" key="3">
    <source>
        <dbReference type="ARBA" id="ARBA00022692"/>
    </source>
</evidence>
<evidence type="ECO:0000256" key="6">
    <source>
        <dbReference type="ARBA" id="ARBA00023303"/>
    </source>
</evidence>
<evidence type="ECO:0000256" key="9">
    <source>
        <dbReference type="ARBA" id="ARBA00049940"/>
    </source>
</evidence>
<protein>
    <recommendedName>
        <fullName evidence="10">Fluoride-specific ion channel FluC</fullName>
    </recommendedName>
</protein>
<evidence type="ECO:0000256" key="1">
    <source>
        <dbReference type="ARBA" id="ARBA00004651"/>
    </source>
</evidence>
<keyword evidence="4 10" id="KW-1133">Transmembrane helix</keyword>
<comment type="caution">
    <text evidence="11">The sequence shown here is derived from an EMBL/GenBank/DDBJ whole genome shotgun (WGS) entry which is preliminary data.</text>
</comment>
<keyword evidence="10" id="KW-0915">Sodium</keyword>
<dbReference type="InterPro" id="IPR003691">
    <property type="entry name" value="FluC"/>
</dbReference>
<dbReference type="HAMAP" id="MF_00454">
    <property type="entry name" value="FluC"/>
    <property type="match status" value="1"/>
</dbReference>
<dbReference type="PANTHER" id="PTHR28259">
    <property type="entry name" value="FLUORIDE EXPORT PROTEIN 1-RELATED"/>
    <property type="match status" value="1"/>
</dbReference>
<feature type="binding site" evidence="10">
    <location>
        <position position="79"/>
    </location>
    <ligand>
        <name>Na(+)</name>
        <dbReference type="ChEBI" id="CHEBI:29101"/>
        <note>structural</note>
    </ligand>
</feature>
<accession>A0ABU6KI53</accession>
<evidence type="ECO:0000256" key="8">
    <source>
        <dbReference type="ARBA" id="ARBA00035585"/>
    </source>
</evidence>
<reference evidence="11 12" key="1">
    <citation type="journal article" date="2024" name="Int. J. Syst. Evol. Microbiol.">
        <title>Virgibacillus tibetensis sp. nov., isolated from salt lake on the Tibetan Plateau of China.</title>
        <authorList>
            <person name="Phurbu D."/>
            <person name="Liu Z.-X."/>
            <person name="Wang R."/>
            <person name="Zheng Y.-Y."/>
            <person name="Liu H.-C."/>
            <person name="Zhou Y.-G."/>
            <person name="Yu Y.-J."/>
            <person name="Li A.-H."/>
        </authorList>
    </citation>
    <scope>NUCLEOTIDE SEQUENCE [LARGE SCALE GENOMIC DNA]</scope>
    <source>
        <strain evidence="11 12">C22-A2</strain>
    </source>
</reference>
<feature type="binding site" evidence="10">
    <location>
        <position position="82"/>
    </location>
    <ligand>
        <name>Na(+)</name>
        <dbReference type="ChEBI" id="CHEBI:29101"/>
        <note>structural</note>
    </ligand>
</feature>
<gene>
    <name evidence="10 11" type="primary">crcB</name>
    <name evidence="10" type="synonym">fluC</name>
    <name evidence="11" type="ORF">QGM71_15975</name>
</gene>
<keyword evidence="6 10" id="KW-0407">Ion channel</keyword>
<feature type="transmembrane region" description="Helical" evidence="10">
    <location>
        <begin position="39"/>
        <end position="56"/>
    </location>
</feature>
<evidence type="ECO:0000313" key="12">
    <source>
        <dbReference type="Proteomes" id="UP001335737"/>
    </source>
</evidence>
<comment type="similarity">
    <text evidence="7 10">Belongs to the fluoride channel Fluc/FEX (TC 1.A.43) family.</text>
</comment>
<comment type="function">
    <text evidence="9 10">Fluoride-specific ion channel. Important for reducing fluoride concentration in the cell, thus reducing its toxicity.</text>
</comment>
<dbReference type="PANTHER" id="PTHR28259:SF1">
    <property type="entry name" value="FLUORIDE EXPORT PROTEIN 1-RELATED"/>
    <property type="match status" value="1"/>
</dbReference>
<dbReference type="RefSeq" id="WP_327608542.1">
    <property type="nucleotide sequence ID" value="NZ_JARZFX010000009.1"/>
</dbReference>
<feature type="transmembrane region" description="Helical" evidence="10">
    <location>
        <begin position="7"/>
        <end position="27"/>
    </location>
</feature>
<keyword evidence="12" id="KW-1185">Reference proteome</keyword>
<keyword evidence="10" id="KW-0479">Metal-binding</keyword>
<proteinExistence type="inferred from homology"/>
<organism evidence="11 12">
    <name type="scientific">Virgibacillus tibetensis</name>
    <dbReference type="NCBI Taxonomy" id="3042313"/>
    <lineage>
        <taxon>Bacteria</taxon>
        <taxon>Bacillati</taxon>
        <taxon>Bacillota</taxon>
        <taxon>Bacilli</taxon>
        <taxon>Bacillales</taxon>
        <taxon>Bacillaceae</taxon>
        <taxon>Virgibacillus</taxon>
    </lineage>
</organism>
<comment type="catalytic activity">
    <reaction evidence="8">
        <text>fluoride(in) = fluoride(out)</text>
        <dbReference type="Rhea" id="RHEA:76159"/>
        <dbReference type="ChEBI" id="CHEBI:17051"/>
    </reaction>
    <physiologicalReaction direction="left-to-right" evidence="8">
        <dbReference type="Rhea" id="RHEA:76160"/>
    </physiologicalReaction>
</comment>
<keyword evidence="10" id="KW-0406">Ion transport</keyword>
<evidence type="ECO:0000256" key="7">
    <source>
        <dbReference type="ARBA" id="ARBA00035120"/>
    </source>
</evidence>
<dbReference type="Pfam" id="PF02537">
    <property type="entry name" value="CRCB"/>
    <property type="match status" value="1"/>
</dbReference>
<dbReference type="EMBL" id="JARZFX010000009">
    <property type="protein sequence ID" value="MEC5424986.1"/>
    <property type="molecule type" value="Genomic_DNA"/>
</dbReference>
<keyword evidence="2 10" id="KW-1003">Cell membrane</keyword>
<dbReference type="NCBIfam" id="TIGR00494">
    <property type="entry name" value="crcB"/>
    <property type="match status" value="1"/>
</dbReference>
<name>A0ABU6KI53_9BACI</name>
<evidence type="ECO:0000313" key="11">
    <source>
        <dbReference type="EMBL" id="MEC5424986.1"/>
    </source>
</evidence>
<sequence length="132" mass="14176">MKLNKELKIYIAIGIGGMLGAVGRYSISTLWAGGYGFPYATLTANLIGCFLLSFLLNHNAIKKKLSPIIFASLSIGIIGAFTTFSTFAVETVELWSTSAFIAISYILISIAGGLTCCYGGYKFALNKKKVIQ</sequence>
<comment type="subcellular location">
    <subcellularLocation>
        <location evidence="1 10">Cell membrane</location>
        <topology evidence="1 10">Multi-pass membrane protein</topology>
    </subcellularLocation>
</comment>
<keyword evidence="3 10" id="KW-0812">Transmembrane</keyword>
<feature type="transmembrane region" description="Helical" evidence="10">
    <location>
        <begin position="99"/>
        <end position="121"/>
    </location>
</feature>
<dbReference type="Proteomes" id="UP001335737">
    <property type="component" value="Unassembled WGS sequence"/>
</dbReference>
<keyword evidence="5 10" id="KW-0472">Membrane</keyword>
<evidence type="ECO:0000256" key="10">
    <source>
        <dbReference type="HAMAP-Rule" id="MF_00454"/>
    </source>
</evidence>
<comment type="activity regulation">
    <text evidence="10">Na(+) is not transported, but it plays an essential structural role and its presence is essential for fluoride channel function.</text>
</comment>
<evidence type="ECO:0000256" key="2">
    <source>
        <dbReference type="ARBA" id="ARBA00022475"/>
    </source>
</evidence>
<keyword evidence="10" id="KW-0813">Transport</keyword>
<evidence type="ECO:0000256" key="5">
    <source>
        <dbReference type="ARBA" id="ARBA00023136"/>
    </source>
</evidence>